<keyword evidence="1" id="KW-0472">Membrane</keyword>
<dbReference type="Proteomes" id="UP001596395">
    <property type="component" value="Unassembled WGS sequence"/>
</dbReference>
<dbReference type="RefSeq" id="WP_336350787.1">
    <property type="nucleotide sequence ID" value="NZ_JAZAQL010000002.1"/>
</dbReference>
<dbReference type="AlphaFoldDB" id="A0ABD5VLU0"/>
<evidence type="ECO:0000313" key="2">
    <source>
        <dbReference type="EMBL" id="MFC6953836.1"/>
    </source>
</evidence>
<feature type="transmembrane region" description="Helical" evidence="1">
    <location>
        <begin position="86"/>
        <end position="108"/>
    </location>
</feature>
<name>A0ABD5VLU0_9EURY</name>
<keyword evidence="1" id="KW-1133">Transmembrane helix</keyword>
<gene>
    <name evidence="2" type="ORF">ACFQGB_13270</name>
</gene>
<dbReference type="Pfam" id="PF19545">
    <property type="entry name" value="DUF6069"/>
    <property type="match status" value="1"/>
</dbReference>
<keyword evidence="3" id="KW-1185">Reference proteome</keyword>
<feature type="transmembrane region" description="Helical" evidence="1">
    <location>
        <begin position="114"/>
        <end position="135"/>
    </location>
</feature>
<evidence type="ECO:0000256" key="1">
    <source>
        <dbReference type="SAM" id="Phobius"/>
    </source>
</evidence>
<keyword evidence="1" id="KW-0812">Transmembrane</keyword>
<sequence>MSVSSTVAASVEGVASKPFRVRVAAAAVAASAANLLVLAVALLLEFAPGFRPLSVAPIVFLTVLGVVGAGLVYAFLDQRTDAGDDLFRTVALAVLAVSFVPDLALLVFDPAATVLGVLALVTMHVVVAAICLAVVPGDAPDLLV</sequence>
<feature type="transmembrane region" description="Helical" evidence="1">
    <location>
        <begin position="55"/>
        <end position="74"/>
    </location>
</feature>
<protein>
    <submittedName>
        <fullName evidence="2">DUF6069 family protein</fullName>
    </submittedName>
</protein>
<comment type="caution">
    <text evidence="2">The sequence shown here is derived from an EMBL/GenBank/DDBJ whole genome shotgun (WGS) entry which is preliminary data.</text>
</comment>
<dbReference type="InterPro" id="IPR045713">
    <property type="entry name" value="DUF6069"/>
</dbReference>
<feature type="transmembrane region" description="Helical" evidence="1">
    <location>
        <begin position="21"/>
        <end position="43"/>
    </location>
</feature>
<dbReference type="EMBL" id="JBHSXN010000002">
    <property type="protein sequence ID" value="MFC6953836.1"/>
    <property type="molecule type" value="Genomic_DNA"/>
</dbReference>
<evidence type="ECO:0000313" key="3">
    <source>
        <dbReference type="Proteomes" id="UP001596395"/>
    </source>
</evidence>
<reference evidence="2 3" key="1">
    <citation type="journal article" date="2019" name="Int. J. Syst. Evol. Microbiol.">
        <title>The Global Catalogue of Microorganisms (GCM) 10K type strain sequencing project: providing services to taxonomists for standard genome sequencing and annotation.</title>
        <authorList>
            <consortium name="The Broad Institute Genomics Platform"/>
            <consortium name="The Broad Institute Genome Sequencing Center for Infectious Disease"/>
            <person name="Wu L."/>
            <person name="Ma J."/>
        </authorList>
    </citation>
    <scope>NUCLEOTIDE SEQUENCE [LARGE SCALE GENOMIC DNA]</scope>
    <source>
        <strain evidence="2 3">GX26</strain>
    </source>
</reference>
<proteinExistence type="predicted"/>
<accession>A0ABD5VLU0</accession>
<organism evidence="2 3">
    <name type="scientific">Halorubellus litoreus</name>
    <dbReference type="NCBI Taxonomy" id="755308"/>
    <lineage>
        <taxon>Archaea</taxon>
        <taxon>Methanobacteriati</taxon>
        <taxon>Methanobacteriota</taxon>
        <taxon>Stenosarchaea group</taxon>
        <taxon>Halobacteria</taxon>
        <taxon>Halobacteriales</taxon>
        <taxon>Halorubellaceae</taxon>
        <taxon>Halorubellus</taxon>
    </lineage>
</organism>